<gene>
    <name evidence="1" type="primary">RIX7_1</name>
    <name evidence="1" type="ORF">LPJ66_006125</name>
</gene>
<protein>
    <submittedName>
        <fullName evidence="1">Ribosome biogenesis ATPase rix7</fullName>
    </submittedName>
</protein>
<sequence length="419" mass="44784">MIAVKRIFHKMQCGEDMAAEMAKQLAAAAMEGAESDARAISIADTGANGDADVGADVDTEQDMVVDEPVPVASTPAQWDARPATDRLRTIAAFLERHPDPLTPAELAPLAITNSDFLLALKKVQPSAKREGFATVPGVTWDDIGALSAVRSELRMAVVEPIRRPEVFAQVGITAPAGVLLWGPPGNGKTLLAKAIANESHTNFISVKGGELMSKYVGDSERAVRQVFSRARASSPCVIFFDELDALCSRRSGDQSEASARVVNTLLTEIDGMEGRKSVYIIAATNRPDIIDPAMLRPGRLDKLLYVELPTPGERADILRTLSKNTPLAADVDLCVIASDERCEGLSGADLAGLIREASVAALHSVFFSEDCDAAAASATSGHGLQVTREHFRTALLRTSPSVSAADMRRYESLRKLYGS</sequence>
<proteinExistence type="predicted"/>
<dbReference type="Proteomes" id="UP001150581">
    <property type="component" value="Unassembled WGS sequence"/>
</dbReference>
<dbReference type="EMBL" id="JANBPG010000932">
    <property type="protein sequence ID" value="KAJ1892798.1"/>
    <property type="molecule type" value="Genomic_DNA"/>
</dbReference>
<organism evidence="1 2">
    <name type="scientific">Kickxella alabastrina</name>
    <dbReference type="NCBI Taxonomy" id="61397"/>
    <lineage>
        <taxon>Eukaryota</taxon>
        <taxon>Fungi</taxon>
        <taxon>Fungi incertae sedis</taxon>
        <taxon>Zoopagomycota</taxon>
        <taxon>Kickxellomycotina</taxon>
        <taxon>Kickxellomycetes</taxon>
        <taxon>Kickxellales</taxon>
        <taxon>Kickxellaceae</taxon>
        <taxon>Kickxella</taxon>
    </lineage>
</organism>
<evidence type="ECO:0000313" key="2">
    <source>
        <dbReference type="Proteomes" id="UP001150581"/>
    </source>
</evidence>
<evidence type="ECO:0000313" key="1">
    <source>
        <dbReference type="EMBL" id="KAJ1892798.1"/>
    </source>
</evidence>
<keyword evidence="2" id="KW-1185">Reference proteome</keyword>
<name>A0ACC1IIN6_9FUNG</name>
<comment type="caution">
    <text evidence="1">The sequence shown here is derived from an EMBL/GenBank/DDBJ whole genome shotgun (WGS) entry which is preliminary data.</text>
</comment>
<accession>A0ACC1IIN6</accession>
<reference evidence="1" key="1">
    <citation type="submission" date="2022-07" db="EMBL/GenBank/DDBJ databases">
        <title>Phylogenomic reconstructions and comparative analyses of Kickxellomycotina fungi.</title>
        <authorList>
            <person name="Reynolds N.K."/>
            <person name="Stajich J.E."/>
            <person name="Barry K."/>
            <person name="Grigoriev I.V."/>
            <person name="Crous P."/>
            <person name="Smith M.E."/>
        </authorList>
    </citation>
    <scope>NUCLEOTIDE SEQUENCE</scope>
    <source>
        <strain evidence="1">Benny 63K</strain>
    </source>
</reference>